<protein>
    <submittedName>
        <fullName evidence="2">Uncharacterized protein isoform X1</fullName>
    </submittedName>
</protein>
<keyword evidence="1" id="KW-1185">Reference proteome</keyword>
<evidence type="ECO:0000313" key="2">
    <source>
        <dbReference type="RefSeq" id="XP_040945700.1"/>
    </source>
</evidence>
<dbReference type="GeneID" id="121215364"/>
<dbReference type="Proteomes" id="UP000818029">
    <property type="component" value="Chromosome D03"/>
</dbReference>
<proteinExistence type="predicted"/>
<dbReference type="RefSeq" id="XP_040945700.1">
    <property type="nucleotide sequence ID" value="XM_041089766.1"/>
</dbReference>
<gene>
    <name evidence="2" type="primary">LOC121215364</name>
</gene>
<reference evidence="2" key="2">
    <citation type="submission" date="2025-08" db="UniProtKB">
        <authorList>
            <consortium name="RefSeq"/>
        </authorList>
    </citation>
    <scope>IDENTIFICATION</scope>
</reference>
<evidence type="ECO:0000313" key="1">
    <source>
        <dbReference type="Proteomes" id="UP000818029"/>
    </source>
</evidence>
<sequence>MLTHRRSSAKSSSLPTILMTPISTKKTKKNRFNYGGGAAALKHVEVPIPTPNKGLSNWQWDDHPAIMAVGVVDGTSEAIFQTLMSLGPSRSEWYLCVCLNAEASFGLSA</sequence>
<organism evidence="1 2">
    <name type="scientific">Gossypium hirsutum</name>
    <name type="common">Upland cotton</name>
    <name type="synonym">Gossypium mexicanum</name>
    <dbReference type="NCBI Taxonomy" id="3635"/>
    <lineage>
        <taxon>Eukaryota</taxon>
        <taxon>Viridiplantae</taxon>
        <taxon>Streptophyta</taxon>
        <taxon>Embryophyta</taxon>
        <taxon>Tracheophyta</taxon>
        <taxon>Spermatophyta</taxon>
        <taxon>Magnoliopsida</taxon>
        <taxon>eudicotyledons</taxon>
        <taxon>Gunneridae</taxon>
        <taxon>Pentapetalae</taxon>
        <taxon>rosids</taxon>
        <taxon>malvids</taxon>
        <taxon>Malvales</taxon>
        <taxon>Malvaceae</taxon>
        <taxon>Malvoideae</taxon>
        <taxon>Gossypium</taxon>
    </lineage>
</organism>
<reference evidence="1" key="1">
    <citation type="journal article" date="2020" name="Nat. Genet.">
        <title>Genomic diversifications of five Gossypium allopolyploid species and their impact on cotton improvement.</title>
        <authorList>
            <person name="Chen Z.J."/>
            <person name="Sreedasyam A."/>
            <person name="Ando A."/>
            <person name="Song Q."/>
            <person name="De Santiago L.M."/>
            <person name="Hulse-Kemp A.M."/>
            <person name="Ding M."/>
            <person name="Ye W."/>
            <person name="Kirkbride R.C."/>
            <person name="Jenkins J."/>
            <person name="Plott C."/>
            <person name="Lovell J."/>
            <person name="Lin Y.M."/>
            <person name="Vaughn R."/>
            <person name="Liu B."/>
            <person name="Simpson S."/>
            <person name="Scheffler B.E."/>
            <person name="Wen L."/>
            <person name="Saski C.A."/>
            <person name="Grover C.E."/>
            <person name="Hu G."/>
            <person name="Conover J.L."/>
            <person name="Carlson J.W."/>
            <person name="Shu S."/>
            <person name="Boston L.B."/>
            <person name="Williams M."/>
            <person name="Peterson D.G."/>
            <person name="McGee K."/>
            <person name="Jones D.C."/>
            <person name="Wendel J.F."/>
            <person name="Stelly D.M."/>
            <person name="Grimwood J."/>
            <person name="Schmutz J."/>
        </authorList>
    </citation>
    <scope>NUCLEOTIDE SEQUENCE [LARGE SCALE GENOMIC DNA]</scope>
    <source>
        <strain evidence="1">cv. TM-1</strain>
    </source>
</reference>
<accession>A0ABM2ZSS7</accession>
<name>A0ABM2ZSS7_GOSHI</name>